<accession>A0A8E0RU14</accession>
<organism evidence="1 2">
    <name type="scientific">Fasciolopsis buskii</name>
    <dbReference type="NCBI Taxonomy" id="27845"/>
    <lineage>
        <taxon>Eukaryota</taxon>
        <taxon>Metazoa</taxon>
        <taxon>Spiralia</taxon>
        <taxon>Lophotrochozoa</taxon>
        <taxon>Platyhelminthes</taxon>
        <taxon>Trematoda</taxon>
        <taxon>Digenea</taxon>
        <taxon>Plagiorchiida</taxon>
        <taxon>Echinostomata</taxon>
        <taxon>Echinostomatoidea</taxon>
        <taxon>Fasciolidae</taxon>
        <taxon>Fasciolopsis</taxon>
    </lineage>
</organism>
<keyword evidence="2" id="KW-1185">Reference proteome</keyword>
<evidence type="ECO:0000313" key="2">
    <source>
        <dbReference type="Proteomes" id="UP000728185"/>
    </source>
</evidence>
<dbReference type="AlphaFoldDB" id="A0A8E0RU14"/>
<dbReference type="Proteomes" id="UP000728185">
    <property type="component" value="Unassembled WGS sequence"/>
</dbReference>
<dbReference type="EMBL" id="LUCM01008708">
    <property type="protein sequence ID" value="KAA0188027.1"/>
    <property type="molecule type" value="Genomic_DNA"/>
</dbReference>
<comment type="caution">
    <text evidence="1">The sequence shown here is derived from an EMBL/GenBank/DDBJ whole genome shotgun (WGS) entry which is preliminary data.</text>
</comment>
<evidence type="ECO:0000313" key="1">
    <source>
        <dbReference type="EMBL" id="KAA0188027.1"/>
    </source>
</evidence>
<reference evidence="1" key="1">
    <citation type="submission" date="2019-05" db="EMBL/GenBank/DDBJ databases">
        <title>Annotation for the trematode Fasciolopsis buski.</title>
        <authorList>
            <person name="Choi Y.-J."/>
        </authorList>
    </citation>
    <scope>NUCLEOTIDE SEQUENCE</scope>
    <source>
        <strain evidence="1">HT</strain>
        <tissue evidence="1">Whole worm</tissue>
    </source>
</reference>
<protein>
    <submittedName>
        <fullName evidence="1">Uncharacterized protein</fullName>
    </submittedName>
</protein>
<proteinExistence type="predicted"/>
<name>A0A8E0RU14_9TREM</name>
<gene>
    <name evidence="1" type="ORF">FBUS_09873</name>
</gene>
<sequence>MPSTEYDPATIKYKWNEISIQKMLLGREIARILSKPQYHGLVPPIIKESQSKVSLITDVQTKANSPIGFIGPDHVNWESLTSILLPYQWQKNTCFVANLMVRHGEKLPLGHNNLNFFSSRLLSD</sequence>